<sequence>MSTIEIRIEKGEADDEELAALTALLMARAARPAPSDSTPRAHWRHHGFRSPNSWQG</sequence>
<comment type="caution">
    <text evidence="2">The sequence shown here is derived from an EMBL/GenBank/DDBJ whole genome shotgun (WGS) entry which is preliminary data.</text>
</comment>
<dbReference type="EMBL" id="JARAWC010000003">
    <property type="protein sequence ID" value="MDX2959067.1"/>
    <property type="molecule type" value="Genomic_DNA"/>
</dbReference>
<feature type="region of interest" description="Disordered" evidence="1">
    <location>
        <begin position="31"/>
        <end position="56"/>
    </location>
</feature>
<dbReference type="InterPro" id="IPR032716">
    <property type="entry name" value="ACC_epsilon"/>
</dbReference>
<dbReference type="RefSeq" id="WP_075661691.1">
    <property type="nucleotide sequence ID" value="NZ_BCML01000021.1"/>
</dbReference>
<evidence type="ECO:0000313" key="4">
    <source>
        <dbReference type="Proteomes" id="UP001272987"/>
    </source>
</evidence>
<accession>A0AAP6B6G8</accession>
<keyword evidence="4" id="KW-1185">Reference proteome</keyword>
<dbReference type="Pfam" id="PF13822">
    <property type="entry name" value="ACC_epsilon"/>
    <property type="match status" value="1"/>
</dbReference>
<organism evidence="2 5">
    <name type="scientific">Streptomyces acidiscabies</name>
    <dbReference type="NCBI Taxonomy" id="42234"/>
    <lineage>
        <taxon>Bacteria</taxon>
        <taxon>Bacillati</taxon>
        <taxon>Actinomycetota</taxon>
        <taxon>Actinomycetes</taxon>
        <taxon>Kitasatosporales</taxon>
        <taxon>Streptomycetaceae</taxon>
        <taxon>Streptomyces</taxon>
    </lineage>
</organism>
<evidence type="ECO:0000256" key="1">
    <source>
        <dbReference type="SAM" id="MobiDB-lite"/>
    </source>
</evidence>
<dbReference type="GO" id="GO:0003989">
    <property type="term" value="F:acetyl-CoA carboxylase activity"/>
    <property type="evidence" value="ECO:0007669"/>
    <property type="project" value="InterPro"/>
</dbReference>
<dbReference type="GeneID" id="69806608"/>
<proteinExistence type="predicted"/>
<dbReference type="EMBL" id="JARAWP010000030">
    <property type="protein sequence ID" value="MDX3023915.1"/>
    <property type="molecule type" value="Genomic_DNA"/>
</dbReference>
<dbReference type="Proteomes" id="UP001272987">
    <property type="component" value="Unassembled WGS sequence"/>
</dbReference>
<gene>
    <name evidence="2" type="ORF">PV399_04930</name>
    <name evidence="3" type="ORF">PV666_39495</name>
</gene>
<evidence type="ECO:0000313" key="2">
    <source>
        <dbReference type="EMBL" id="MDX2959067.1"/>
    </source>
</evidence>
<name>A0AAP6B6G8_9ACTN</name>
<evidence type="ECO:0000313" key="5">
    <source>
        <dbReference type="Proteomes" id="UP001282288"/>
    </source>
</evidence>
<reference evidence="2 4" key="1">
    <citation type="journal article" date="2023" name="Microb. Genom.">
        <title>Mesoterricola silvestris gen. nov., sp. nov., Mesoterricola sediminis sp. nov., Geothrix oryzae sp. nov., Geothrix edaphica sp. nov., Geothrix rubra sp. nov., and Geothrix limicola sp. nov., six novel members of Acidobacteriota isolated from soils.</title>
        <authorList>
            <person name="Weisberg A.J."/>
            <person name="Pearce E."/>
            <person name="Kramer C.G."/>
            <person name="Chang J.H."/>
            <person name="Clarke C.R."/>
        </authorList>
    </citation>
    <scope>NUCLEOTIDE SEQUENCE</scope>
    <source>
        <strain evidence="3 4">NB05-1H</strain>
        <strain evidence="2">NRRL_B-16521</strain>
    </source>
</reference>
<protein>
    <submittedName>
        <fullName evidence="2">Acyl-CoA carboxylase epsilon subunit</fullName>
    </submittedName>
</protein>
<dbReference type="AlphaFoldDB" id="A0AAP6B6G8"/>
<dbReference type="GO" id="GO:0004658">
    <property type="term" value="F:propionyl-CoA carboxylase activity"/>
    <property type="evidence" value="ECO:0007669"/>
    <property type="project" value="InterPro"/>
</dbReference>
<dbReference type="Proteomes" id="UP001282288">
    <property type="component" value="Unassembled WGS sequence"/>
</dbReference>
<evidence type="ECO:0000313" key="3">
    <source>
        <dbReference type="EMBL" id="MDX3023915.1"/>
    </source>
</evidence>